<dbReference type="Gene3D" id="2.50.20.10">
    <property type="entry name" value="Lipoprotein localisation LolA/LolB/LppX"/>
    <property type="match status" value="1"/>
</dbReference>
<sequence length="317" mass="32859">MFGSRRALHWLVPAVAAAVVIGGGATAGTIVARADSALPPRSAAQLLADLRDAEVDGVSGTIVQSADLGLPGVASLARGVGKRGTGGAADLAGLLTGTSTIRVWFAGPDRQRLALLNAHGETDLIRNGAEAWLWNSTDRMASHLTLPDTPLGTGAALASIDPATAVSTGGVTEVAGRDAYELVLRPRDPASLIGRVNLAVDAEHHIPLRVDVYPKNAARPAMRVAFQQISFAVPDREQFVFKPPPGTTITEGNDHTALPVASVLGAGWTSVLTARLPDPDGRRRVFAGTLVSVLVTADGRFYAGAVTPARLEESAKL</sequence>
<dbReference type="InterPro" id="IPR052944">
    <property type="entry name" value="Sporulation_related"/>
</dbReference>
<gene>
    <name evidence="1" type="ORF">Ato02nite_026700</name>
</gene>
<keyword evidence="2" id="KW-1185">Reference proteome</keyword>
<proteinExistence type="predicted"/>
<dbReference type="InterPro" id="IPR029046">
    <property type="entry name" value="LolA/LolB/LppX"/>
</dbReference>
<dbReference type="EMBL" id="BOQN01000038">
    <property type="protein sequence ID" value="GIM90877.1"/>
    <property type="molecule type" value="Genomic_DNA"/>
</dbReference>
<dbReference type="Proteomes" id="UP000677082">
    <property type="component" value="Unassembled WGS sequence"/>
</dbReference>
<evidence type="ECO:0008006" key="3">
    <source>
        <dbReference type="Google" id="ProtNLM"/>
    </source>
</evidence>
<dbReference type="PANTHER" id="PTHR37507:SF2">
    <property type="entry name" value="SPORULATION PROTEIN YDCC"/>
    <property type="match status" value="1"/>
</dbReference>
<dbReference type="SUPFAM" id="SSF89392">
    <property type="entry name" value="Prokaryotic lipoproteins and lipoprotein localization factors"/>
    <property type="match status" value="1"/>
</dbReference>
<dbReference type="PANTHER" id="PTHR37507">
    <property type="entry name" value="SPORULATION PROTEIN YDCC"/>
    <property type="match status" value="1"/>
</dbReference>
<comment type="caution">
    <text evidence="1">The sequence shown here is derived from an EMBL/GenBank/DDBJ whole genome shotgun (WGS) entry which is preliminary data.</text>
</comment>
<reference evidence="1 2" key="1">
    <citation type="submission" date="2021-03" db="EMBL/GenBank/DDBJ databases">
        <title>Whole genome shotgun sequence of Actinoplanes toevensis NBRC 105298.</title>
        <authorList>
            <person name="Komaki H."/>
            <person name="Tamura T."/>
        </authorList>
    </citation>
    <scope>NUCLEOTIDE SEQUENCE [LARGE SCALE GENOMIC DNA]</scope>
    <source>
        <strain evidence="1 2">NBRC 105298</strain>
    </source>
</reference>
<dbReference type="AlphaFoldDB" id="A0A919T8X8"/>
<organism evidence="1 2">
    <name type="scientific">Paractinoplanes toevensis</name>
    <dbReference type="NCBI Taxonomy" id="571911"/>
    <lineage>
        <taxon>Bacteria</taxon>
        <taxon>Bacillati</taxon>
        <taxon>Actinomycetota</taxon>
        <taxon>Actinomycetes</taxon>
        <taxon>Micromonosporales</taxon>
        <taxon>Micromonosporaceae</taxon>
        <taxon>Paractinoplanes</taxon>
    </lineage>
</organism>
<protein>
    <recommendedName>
        <fullName evidence="3">Outer membrane lipoprotein-sorting protein</fullName>
    </recommendedName>
</protein>
<evidence type="ECO:0000313" key="2">
    <source>
        <dbReference type="Proteomes" id="UP000677082"/>
    </source>
</evidence>
<evidence type="ECO:0000313" key="1">
    <source>
        <dbReference type="EMBL" id="GIM90877.1"/>
    </source>
</evidence>
<name>A0A919T8X8_9ACTN</name>
<accession>A0A919T8X8</accession>